<evidence type="ECO:0000313" key="3">
    <source>
        <dbReference type="EMBL" id="KAK1374757.1"/>
    </source>
</evidence>
<keyword evidence="2" id="KW-0812">Transmembrane</keyword>
<dbReference type="EMBL" id="JAUIZM010000007">
    <property type="protein sequence ID" value="KAK1374757.1"/>
    <property type="molecule type" value="Genomic_DNA"/>
</dbReference>
<feature type="region of interest" description="Disordered" evidence="1">
    <location>
        <begin position="88"/>
        <end position="122"/>
    </location>
</feature>
<name>A0AAD8HYE7_9APIA</name>
<feature type="transmembrane region" description="Helical" evidence="2">
    <location>
        <begin position="6"/>
        <end position="28"/>
    </location>
</feature>
<feature type="transmembrane region" description="Helical" evidence="2">
    <location>
        <begin position="40"/>
        <end position="58"/>
    </location>
</feature>
<feature type="compositionally biased region" description="Acidic residues" evidence="1">
    <location>
        <begin position="110"/>
        <end position="122"/>
    </location>
</feature>
<evidence type="ECO:0000256" key="1">
    <source>
        <dbReference type="SAM" id="MobiDB-lite"/>
    </source>
</evidence>
<organism evidence="3 4">
    <name type="scientific">Heracleum sosnowskyi</name>
    <dbReference type="NCBI Taxonomy" id="360622"/>
    <lineage>
        <taxon>Eukaryota</taxon>
        <taxon>Viridiplantae</taxon>
        <taxon>Streptophyta</taxon>
        <taxon>Embryophyta</taxon>
        <taxon>Tracheophyta</taxon>
        <taxon>Spermatophyta</taxon>
        <taxon>Magnoliopsida</taxon>
        <taxon>eudicotyledons</taxon>
        <taxon>Gunneridae</taxon>
        <taxon>Pentapetalae</taxon>
        <taxon>asterids</taxon>
        <taxon>campanulids</taxon>
        <taxon>Apiales</taxon>
        <taxon>Apiaceae</taxon>
        <taxon>Apioideae</taxon>
        <taxon>apioid superclade</taxon>
        <taxon>Tordylieae</taxon>
        <taxon>Tordyliinae</taxon>
        <taxon>Heracleum</taxon>
    </lineage>
</organism>
<reference evidence="3" key="2">
    <citation type="submission" date="2023-05" db="EMBL/GenBank/DDBJ databases">
        <authorList>
            <person name="Schelkunov M.I."/>
        </authorList>
    </citation>
    <scope>NUCLEOTIDE SEQUENCE</scope>
    <source>
        <strain evidence="3">Hsosn_3</strain>
        <tissue evidence="3">Leaf</tissue>
    </source>
</reference>
<keyword evidence="2" id="KW-1133">Transmembrane helix</keyword>
<accession>A0AAD8HYE7</accession>
<evidence type="ECO:0000313" key="4">
    <source>
        <dbReference type="Proteomes" id="UP001237642"/>
    </source>
</evidence>
<reference evidence="3" key="1">
    <citation type="submission" date="2023-02" db="EMBL/GenBank/DDBJ databases">
        <title>Genome of toxic invasive species Heracleum sosnowskyi carries increased number of genes despite the absence of recent whole-genome duplications.</title>
        <authorList>
            <person name="Schelkunov M."/>
            <person name="Shtratnikova V."/>
            <person name="Makarenko M."/>
            <person name="Klepikova A."/>
            <person name="Omelchenko D."/>
            <person name="Novikova G."/>
            <person name="Obukhova E."/>
            <person name="Bogdanov V."/>
            <person name="Penin A."/>
            <person name="Logacheva M."/>
        </authorList>
    </citation>
    <scope>NUCLEOTIDE SEQUENCE</scope>
    <source>
        <strain evidence="3">Hsosn_3</strain>
        <tissue evidence="3">Leaf</tissue>
    </source>
</reference>
<sequence length="171" mass="19332">MKATIVLMLLFLVLCAFISLLLLNLSMLYHNLFKFSSTCIFRYSVINSIVLVILARSFRSSACGVDELLPPLQFFDGVSEEQIKDIGYASEDSEINGSGDYDSHCGSSGYEEDNDDNGSDSEIDWIEDKEETDHDLENKVEAFISKVIQGWKEEQINDKNTEYVNYLIVDA</sequence>
<dbReference type="Proteomes" id="UP001237642">
    <property type="component" value="Unassembled WGS sequence"/>
</dbReference>
<keyword evidence="4" id="KW-1185">Reference proteome</keyword>
<protein>
    <submittedName>
        <fullName evidence="3">Uncharacterized protein</fullName>
    </submittedName>
</protein>
<dbReference type="AlphaFoldDB" id="A0AAD8HYE7"/>
<comment type="caution">
    <text evidence="3">The sequence shown here is derived from an EMBL/GenBank/DDBJ whole genome shotgun (WGS) entry which is preliminary data.</text>
</comment>
<keyword evidence="2" id="KW-0472">Membrane</keyword>
<proteinExistence type="predicted"/>
<evidence type="ECO:0000256" key="2">
    <source>
        <dbReference type="SAM" id="Phobius"/>
    </source>
</evidence>
<gene>
    <name evidence="3" type="ORF">POM88_030950</name>
</gene>